<gene>
    <name evidence="13 16" type="primary">mfd</name>
    <name evidence="16" type="ORF">H8D96_02360</name>
</gene>
<sequence length="1172" mass="132491">MFMYQNQEKISLESLIEQIPKRSKPFDCTGLSGADRAYLAYRTYKKLRTTVIAIVASTKEAEAFLEDLLFFFKKTNPPIIYFPPYNILPFKDLAYHSETAAKRIRTLYRLIVDEVPTIVVTTVDALLHKIIPKQEIINYAELIEKGEEIDRDLLVKKLLCGGYVQSMIVEEPGDFCVRGGILDIFSPLYSDPLRIELFGDTVDSLRFFSTADQRTTKNIPEAVILPAKEAILKTEHTDEIITRIRAQASTLEIPVAKVRDLVNRIKNEGDFPGIDSLIPLLYPKLASFFEYVPEQALYMLIEPAELEKAAQEFQKQTSHNFISACNKNRLCVEPHKLYLEWTQAQEILEPQNPLAIKMLPMSAVILEGRQPALQVEFSVKDNTTISLELKRRREKALLSPLANWINDKKQSGIAIFLVCHSSLQAQRLQSLITPYGIQLSFIESFSDADQGKGLAYVCLGRISSGFVWPAESVAVITEDEIFGVKHRRPTLTAKKPRTELLAFEDLKKGDLVVHDDHGIGQYQGLIKLKLNGSANDFLLIIYHGDDKLYLPVDRMSMIQKYMGVDGIEPVLDKMGGKSWARVKARVKRSAEKIAGELLKLYAERKVQKGYAFGEIDREARDFEAGFPYEETADQFRAIEEVLKDMKTQLPMDRLVCGDVGYGKTEVALRASFTAVYNGKQVAVLVPTTVLAEQHFATFTGRFERYPVNVACLSRFRSLREQREIVKNLKNGQIDIVIGTHRLLQKDVLFKDLGLFVIDEEQRFGVRHKEKLKKMRSTVDILALTATPIPRTLHMSLMGIRDISVISTPPEHRRSIITYISEFDEAVIVEAIRKELGRGGQIFFVHNNIHKIWAIAKYLQELVPEVRLDVAHGRLDENELETVMLRFINREIDMLVCTTIIESGLDIPAANTIIINRADRFGLGQIYQLRGRVGRVDEQAYAYLFVPSESHLGKNAQKRLKVLMEHSDLGSGFQIAMSDLRIRGGGTILGASQSGHIAAVGYDMFLKLMENAMAELKGDAVPESLEPEINIAMSAVIPEAYMADIDQRLSAYRRLAKMTELKEIADFKAELMDRFGDLPPETESLFLKIMLKVLSIKAGVKRLDLSDRLLSLCFSEAHQKQPDGIVDMVVEQSKRFEFTPAHVLKSKLSKGSLGSLLLQTKNILKEITQRVNS</sequence>
<dbReference type="InterPro" id="IPR014001">
    <property type="entry name" value="Helicase_ATP-bd"/>
</dbReference>
<comment type="caution">
    <text evidence="16">The sequence shown here is derived from an EMBL/GenBank/DDBJ whole genome shotgun (WGS) entry which is preliminary data.</text>
</comment>
<dbReference type="Gene3D" id="3.40.50.11140">
    <property type="match status" value="1"/>
</dbReference>
<dbReference type="SMART" id="SM00490">
    <property type="entry name" value="HELICc"/>
    <property type="match status" value="1"/>
</dbReference>
<dbReference type="GO" id="GO:0005524">
    <property type="term" value="F:ATP binding"/>
    <property type="evidence" value="ECO:0007669"/>
    <property type="project" value="UniProtKB-UniRule"/>
</dbReference>
<dbReference type="InterPro" id="IPR003711">
    <property type="entry name" value="CarD-like/TRCF_RID"/>
</dbReference>
<dbReference type="HAMAP" id="MF_00969">
    <property type="entry name" value="TRCF"/>
    <property type="match status" value="1"/>
</dbReference>
<dbReference type="InterPro" id="IPR047112">
    <property type="entry name" value="RecG/Mfd"/>
</dbReference>
<keyword evidence="7 13" id="KW-0067">ATP-binding</keyword>
<dbReference type="SUPFAM" id="SSF52540">
    <property type="entry name" value="P-loop containing nucleoside triphosphate hydrolases"/>
    <property type="match status" value="4"/>
</dbReference>
<protein>
    <recommendedName>
        <fullName evidence="12 13">Transcription-repair-coupling factor</fullName>
        <shortName evidence="13">TRCF</shortName>
        <ecNumber evidence="13">3.6.4.-</ecNumber>
    </recommendedName>
</protein>
<dbReference type="SUPFAM" id="SSF143517">
    <property type="entry name" value="TRCF domain-like"/>
    <property type="match status" value="1"/>
</dbReference>
<dbReference type="FunFam" id="3.40.50.300:FF:000546">
    <property type="entry name" value="Transcription-repair-coupling factor"/>
    <property type="match status" value="1"/>
</dbReference>
<dbReference type="InterPro" id="IPR011545">
    <property type="entry name" value="DEAD/DEAH_box_helicase_dom"/>
</dbReference>
<dbReference type="InterPro" id="IPR027417">
    <property type="entry name" value="P-loop_NTPase"/>
</dbReference>
<evidence type="ECO:0000256" key="6">
    <source>
        <dbReference type="ARBA" id="ARBA00022806"/>
    </source>
</evidence>
<dbReference type="PANTHER" id="PTHR47964:SF1">
    <property type="entry name" value="ATP-DEPENDENT DNA HELICASE HOMOLOG RECG, CHLOROPLASTIC"/>
    <property type="match status" value="1"/>
</dbReference>
<proteinExistence type="inferred from homology"/>
<dbReference type="InterPro" id="IPR048635">
    <property type="entry name" value="MFD_D3"/>
</dbReference>
<dbReference type="CDD" id="cd17991">
    <property type="entry name" value="DEXHc_TRCF"/>
    <property type="match status" value="1"/>
</dbReference>
<dbReference type="GO" id="GO:0000716">
    <property type="term" value="P:transcription-coupled nucleotide-excision repair, DNA damage recognition"/>
    <property type="evidence" value="ECO:0007669"/>
    <property type="project" value="UniProtKB-UniRule"/>
</dbReference>
<evidence type="ECO:0000256" key="10">
    <source>
        <dbReference type="ARBA" id="ARBA00061104"/>
    </source>
</evidence>
<dbReference type="InterPro" id="IPR037235">
    <property type="entry name" value="TRCF-like_C_D7"/>
</dbReference>
<dbReference type="GO" id="GO:0016787">
    <property type="term" value="F:hydrolase activity"/>
    <property type="evidence" value="ECO:0007669"/>
    <property type="project" value="UniProtKB-KW"/>
</dbReference>
<dbReference type="GO" id="GO:0005737">
    <property type="term" value="C:cytoplasm"/>
    <property type="evidence" value="ECO:0007669"/>
    <property type="project" value="UniProtKB-SubCell"/>
</dbReference>
<keyword evidence="4 13" id="KW-0227">DNA damage</keyword>
<evidence type="ECO:0000256" key="13">
    <source>
        <dbReference type="HAMAP-Rule" id="MF_00969"/>
    </source>
</evidence>
<evidence type="ECO:0000256" key="7">
    <source>
        <dbReference type="ARBA" id="ARBA00022840"/>
    </source>
</evidence>
<dbReference type="InterPro" id="IPR004576">
    <property type="entry name" value="Mfd"/>
</dbReference>
<dbReference type="AlphaFoldDB" id="A0A8J6P0U5"/>
<evidence type="ECO:0000313" key="17">
    <source>
        <dbReference type="Proteomes" id="UP000605201"/>
    </source>
</evidence>
<dbReference type="Pfam" id="PF21132">
    <property type="entry name" value="MFD_D3"/>
    <property type="match status" value="1"/>
</dbReference>
<evidence type="ECO:0000313" key="16">
    <source>
        <dbReference type="EMBL" id="MBC8430740.1"/>
    </source>
</evidence>
<keyword evidence="8 13" id="KW-0238">DNA-binding</keyword>
<dbReference type="GO" id="GO:0003678">
    <property type="term" value="F:DNA helicase activity"/>
    <property type="evidence" value="ECO:0007669"/>
    <property type="project" value="TreeGrafter"/>
</dbReference>
<name>A0A8J6P0U5_9BACT</name>
<dbReference type="Proteomes" id="UP000605201">
    <property type="component" value="Unassembled WGS sequence"/>
</dbReference>
<dbReference type="SUPFAM" id="SSF141259">
    <property type="entry name" value="CarD-like"/>
    <property type="match status" value="1"/>
</dbReference>
<keyword evidence="5 13" id="KW-0378">Hydrolase</keyword>
<dbReference type="NCBIfam" id="TIGR00580">
    <property type="entry name" value="mfd"/>
    <property type="match status" value="1"/>
</dbReference>
<comment type="function">
    <text evidence="13">Couples transcription and DNA repair by recognizing RNA polymerase (RNAP) stalled at DNA lesions. Mediates ATP-dependent release of RNAP and its truncated transcript from the DNA, and recruitment of nucleotide excision repair machinery to the damaged site.</text>
</comment>
<dbReference type="Pfam" id="PF02559">
    <property type="entry name" value="CarD_TRCF_RID"/>
    <property type="match status" value="1"/>
</dbReference>
<dbReference type="PROSITE" id="PS51192">
    <property type="entry name" value="HELICASE_ATP_BIND_1"/>
    <property type="match status" value="1"/>
</dbReference>
<evidence type="ECO:0000256" key="4">
    <source>
        <dbReference type="ARBA" id="ARBA00022763"/>
    </source>
</evidence>
<evidence type="ECO:0000256" key="9">
    <source>
        <dbReference type="ARBA" id="ARBA00023204"/>
    </source>
</evidence>
<feature type="domain" description="Helicase ATP-binding" evidence="14">
    <location>
        <begin position="644"/>
        <end position="805"/>
    </location>
</feature>
<organism evidence="16 17">
    <name type="scientific">Candidatus Desulfatibia vada</name>
    <dbReference type="NCBI Taxonomy" id="2841696"/>
    <lineage>
        <taxon>Bacteria</taxon>
        <taxon>Pseudomonadati</taxon>
        <taxon>Thermodesulfobacteriota</taxon>
        <taxon>Desulfobacteria</taxon>
        <taxon>Desulfobacterales</taxon>
        <taxon>Desulfobacterales incertae sedis</taxon>
        <taxon>Candidatus Desulfatibia</taxon>
    </lineage>
</organism>
<dbReference type="Gene3D" id="3.40.50.300">
    <property type="entry name" value="P-loop containing nucleotide triphosphate hydrolases"/>
    <property type="match status" value="2"/>
</dbReference>
<dbReference type="PROSITE" id="PS51194">
    <property type="entry name" value="HELICASE_CTER"/>
    <property type="match status" value="1"/>
</dbReference>
<dbReference type="InterPro" id="IPR005118">
    <property type="entry name" value="TRCF_C"/>
</dbReference>
<comment type="similarity">
    <text evidence="11 13">In the C-terminal section; belongs to the helicase family. RecG subfamily.</text>
</comment>
<keyword evidence="6" id="KW-0347">Helicase</keyword>
<dbReference type="GO" id="GO:0006355">
    <property type="term" value="P:regulation of DNA-templated transcription"/>
    <property type="evidence" value="ECO:0007669"/>
    <property type="project" value="UniProtKB-UniRule"/>
</dbReference>
<dbReference type="InterPro" id="IPR001650">
    <property type="entry name" value="Helicase_C-like"/>
</dbReference>
<keyword evidence="3 13" id="KW-0547">Nucleotide-binding</keyword>
<dbReference type="SMART" id="SM00487">
    <property type="entry name" value="DEXDc"/>
    <property type="match status" value="1"/>
</dbReference>
<dbReference type="Gene3D" id="2.40.10.170">
    <property type="match status" value="1"/>
</dbReference>
<evidence type="ECO:0000256" key="11">
    <source>
        <dbReference type="ARBA" id="ARBA00061399"/>
    </source>
</evidence>
<evidence type="ECO:0000259" key="15">
    <source>
        <dbReference type="PROSITE" id="PS51194"/>
    </source>
</evidence>
<evidence type="ECO:0000256" key="2">
    <source>
        <dbReference type="ARBA" id="ARBA00022490"/>
    </source>
</evidence>
<keyword evidence="2 13" id="KW-0963">Cytoplasm</keyword>
<dbReference type="Gene3D" id="3.30.2060.10">
    <property type="entry name" value="Penicillin-binding protein 1b domain"/>
    <property type="match status" value="1"/>
</dbReference>
<evidence type="ECO:0000256" key="12">
    <source>
        <dbReference type="ARBA" id="ARBA00070128"/>
    </source>
</evidence>
<dbReference type="SMART" id="SM00982">
    <property type="entry name" value="TRCF"/>
    <property type="match status" value="1"/>
</dbReference>
<accession>A0A8J6P0U5</accession>
<dbReference type="Pfam" id="PF00270">
    <property type="entry name" value="DEAD"/>
    <property type="match status" value="1"/>
</dbReference>
<comment type="subcellular location">
    <subcellularLocation>
        <location evidence="1 13">Cytoplasm</location>
    </subcellularLocation>
</comment>
<evidence type="ECO:0000256" key="1">
    <source>
        <dbReference type="ARBA" id="ARBA00004496"/>
    </source>
</evidence>
<dbReference type="Pfam" id="PF03461">
    <property type="entry name" value="TRCF"/>
    <property type="match status" value="1"/>
</dbReference>
<dbReference type="Pfam" id="PF17757">
    <property type="entry name" value="UvrB_inter"/>
    <property type="match status" value="1"/>
</dbReference>
<dbReference type="InterPro" id="IPR041471">
    <property type="entry name" value="UvrB_inter"/>
</dbReference>
<dbReference type="Gene3D" id="3.40.50.11180">
    <property type="match status" value="1"/>
</dbReference>
<evidence type="ECO:0000256" key="3">
    <source>
        <dbReference type="ARBA" id="ARBA00022741"/>
    </source>
</evidence>
<keyword evidence="9 13" id="KW-0234">DNA repair</keyword>
<reference evidence="16 17" key="1">
    <citation type="submission" date="2020-08" db="EMBL/GenBank/DDBJ databases">
        <title>Bridging the membrane lipid divide: bacteria of the FCB group superphylum have the potential to synthesize archaeal ether lipids.</title>
        <authorList>
            <person name="Villanueva L."/>
            <person name="Von Meijenfeldt F.A.B."/>
            <person name="Westbye A.B."/>
            <person name="Yadav S."/>
            <person name="Hopmans E.C."/>
            <person name="Dutilh B.E."/>
            <person name="Sinninghe Damste J.S."/>
        </authorList>
    </citation>
    <scope>NUCLEOTIDE SEQUENCE [LARGE SCALE GENOMIC DNA]</scope>
    <source>
        <strain evidence="16">NIOZ-UU17</strain>
    </source>
</reference>
<feature type="domain" description="Helicase C-terminal" evidence="15">
    <location>
        <begin position="814"/>
        <end position="980"/>
    </location>
</feature>
<evidence type="ECO:0000259" key="14">
    <source>
        <dbReference type="PROSITE" id="PS51192"/>
    </source>
</evidence>
<evidence type="ECO:0000256" key="5">
    <source>
        <dbReference type="ARBA" id="ARBA00022801"/>
    </source>
</evidence>
<dbReference type="PANTHER" id="PTHR47964">
    <property type="entry name" value="ATP-DEPENDENT DNA HELICASE HOMOLOG RECG, CHLOROPLASTIC"/>
    <property type="match status" value="1"/>
</dbReference>
<evidence type="ECO:0000256" key="8">
    <source>
        <dbReference type="ARBA" id="ARBA00023125"/>
    </source>
</evidence>
<dbReference type="SMART" id="SM01058">
    <property type="entry name" value="CarD_TRCF"/>
    <property type="match status" value="1"/>
</dbReference>
<dbReference type="EC" id="3.6.4.-" evidence="13"/>
<dbReference type="Pfam" id="PF00271">
    <property type="entry name" value="Helicase_C"/>
    <property type="match status" value="1"/>
</dbReference>
<dbReference type="GO" id="GO:0003684">
    <property type="term" value="F:damaged DNA binding"/>
    <property type="evidence" value="ECO:0007669"/>
    <property type="project" value="InterPro"/>
</dbReference>
<dbReference type="InterPro" id="IPR036101">
    <property type="entry name" value="CarD-like/TRCF_RID_sf"/>
</dbReference>
<dbReference type="EMBL" id="JACNIG010000077">
    <property type="protein sequence ID" value="MBC8430740.1"/>
    <property type="molecule type" value="Genomic_DNA"/>
</dbReference>
<dbReference type="Gene3D" id="3.90.1150.50">
    <property type="entry name" value="Transcription-repair-coupling factor, D7 domain"/>
    <property type="match status" value="1"/>
</dbReference>
<comment type="similarity">
    <text evidence="10 13">In the N-terminal section; belongs to the UvrB family.</text>
</comment>